<evidence type="ECO:0000259" key="1">
    <source>
        <dbReference type="PROSITE" id="PS50042"/>
    </source>
</evidence>
<protein>
    <submittedName>
        <fullName evidence="2">Cyclic nucleotide-binding domain-containing protein</fullName>
    </submittedName>
</protein>
<feature type="domain" description="Cyclic nucleotide-binding" evidence="1">
    <location>
        <begin position="22"/>
        <end position="123"/>
    </location>
</feature>
<proteinExistence type="predicted"/>
<dbReference type="InterPro" id="IPR018488">
    <property type="entry name" value="cNMP-bd_CS"/>
</dbReference>
<name>A0ABZ2XE02_9RHOO</name>
<dbReference type="Gene3D" id="2.60.120.10">
    <property type="entry name" value="Jelly Rolls"/>
    <property type="match status" value="1"/>
</dbReference>
<sequence>MKWHWLERGKSRAGHRLSGTALFSDLGVRELRVVEAFAHERQFLPDEVVFDAGEDGQALYVVVSGRVAVIAEGAGDKPLAELVAGEFFGEMGLLDGAPRSAQIRALEPTTLVVLPRTEFDRLMVSHARIASCISLQLARHLGRRLRAMLELAPAREAS</sequence>
<dbReference type="CDD" id="cd00038">
    <property type="entry name" value="CAP_ED"/>
    <property type="match status" value="1"/>
</dbReference>
<reference evidence="2 3" key="1">
    <citation type="submission" date="2024-04" db="EMBL/GenBank/DDBJ databases">
        <title>Dissimilatory iodate-reducing microorganisms contribute to the enrichment of iodine in groundwater.</title>
        <authorList>
            <person name="Jiang Z."/>
        </authorList>
    </citation>
    <scope>NUCLEOTIDE SEQUENCE [LARGE SCALE GENOMIC DNA]</scope>
    <source>
        <strain evidence="2 3">NCP973</strain>
    </source>
</reference>
<evidence type="ECO:0000313" key="3">
    <source>
        <dbReference type="Proteomes" id="UP001479520"/>
    </source>
</evidence>
<keyword evidence="3" id="KW-1185">Reference proteome</keyword>
<dbReference type="RefSeq" id="WP_081700233.1">
    <property type="nucleotide sequence ID" value="NZ_CP151406.1"/>
</dbReference>
<accession>A0ABZ2XE02</accession>
<dbReference type="PRINTS" id="PR00103">
    <property type="entry name" value="CAMPKINASE"/>
</dbReference>
<organism evidence="2 3">
    <name type="scientific">Azonexus hydrophilus</name>
    <dbReference type="NCBI Taxonomy" id="418702"/>
    <lineage>
        <taxon>Bacteria</taxon>
        <taxon>Pseudomonadati</taxon>
        <taxon>Pseudomonadota</taxon>
        <taxon>Betaproteobacteria</taxon>
        <taxon>Rhodocyclales</taxon>
        <taxon>Azonexaceae</taxon>
        <taxon>Azonexus</taxon>
    </lineage>
</organism>
<dbReference type="PANTHER" id="PTHR24567">
    <property type="entry name" value="CRP FAMILY TRANSCRIPTIONAL REGULATORY PROTEIN"/>
    <property type="match status" value="1"/>
</dbReference>
<dbReference type="InterPro" id="IPR018490">
    <property type="entry name" value="cNMP-bd_dom_sf"/>
</dbReference>
<dbReference type="InterPro" id="IPR000595">
    <property type="entry name" value="cNMP-bd_dom"/>
</dbReference>
<dbReference type="InterPro" id="IPR014710">
    <property type="entry name" value="RmlC-like_jellyroll"/>
</dbReference>
<dbReference type="Pfam" id="PF00027">
    <property type="entry name" value="cNMP_binding"/>
    <property type="match status" value="1"/>
</dbReference>
<dbReference type="EMBL" id="CP151406">
    <property type="protein sequence ID" value="WZJ20776.1"/>
    <property type="molecule type" value="Genomic_DNA"/>
</dbReference>
<dbReference type="PANTHER" id="PTHR24567:SF74">
    <property type="entry name" value="HTH-TYPE TRANSCRIPTIONAL REGULATOR ARCR"/>
    <property type="match status" value="1"/>
</dbReference>
<dbReference type="InterPro" id="IPR050397">
    <property type="entry name" value="Env_Response_Regulators"/>
</dbReference>
<dbReference type="Proteomes" id="UP001479520">
    <property type="component" value="Chromosome"/>
</dbReference>
<gene>
    <name evidence="2" type="ORF">AADV58_12550</name>
</gene>
<dbReference type="PROSITE" id="PS50042">
    <property type="entry name" value="CNMP_BINDING_3"/>
    <property type="match status" value="1"/>
</dbReference>
<dbReference type="SUPFAM" id="SSF51206">
    <property type="entry name" value="cAMP-binding domain-like"/>
    <property type="match status" value="1"/>
</dbReference>
<dbReference type="SMART" id="SM00100">
    <property type="entry name" value="cNMP"/>
    <property type="match status" value="1"/>
</dbReference>
<evidence type="ECO:0000313" key="2">
    <source>
        <dbReference type="EMBL" id="WZJ20776.1"/>
    </source>
</evidence>
<dbReference type="PROSITE" id="PS00889">
    <property type="entry name" value="CNMP_BINDING_2"/>
    <property type="match status" value="1"/>
</dbReference>